<name>A0A9P9XL52_9PEZI</name>
<evidence type="ECO:0000313" key="3">
    <source>
        <dbReference type="Proteomes" id="UP001056436"/>
    </source>
</evidence>
<organism evidence="2 3">
    <name type="scientific">Colletotrichum abscissum</name>
    <dbReference type="NCBI Taxonomy" id="1671311"/>
    <lineage>
        <taxon>Eukaryota</taxon>
        <taxon>Fungi</taxon>
        <taxon>Dikarya</taxon>
        <taxon>Ascomycota</taxon>
        <taxon>Pezizomycotina</taxon>
        <taxon>Sordariomycetes</taxon>
        <taxon>Hypocreomycetidae</taxon>
        <taxon>Glomerellales</taxon>
        <taxon>Glomerellaceae</taxon>
        <taxon>Colletotrichum</taxon>
        <taxon>Colletotrichum acutatum species complex</taxon>
    </lineage>
</organism>
<keyword evidence="3" id="KW-1185">Reference proteome</keyword>
<keyword evidence="1" id="KW-0732">Signal</keyword>
<proteinExistence type="predicted"/>
<feature type="signal peptide" evidence="1">
    <location>
        <begin position="1"/>
        <end position="33"/>
    </location>
</feature>
<dbReference type="EMBL" id="SDAQ01000016">
    <property type="protein sequence ID" value="KAI3555676.1"/>
    <property type="molecule type" value="Genomic_DNA"/>
</dbReference>
<dbReference type="OrthoDB" id="2342176at2759"/>
<gene>
    <name evidence="2" type="ORF">CABS02_04052</name>
</gene>
<evidence type="ECO:0000256" key="1">
    <source>
        <dbReference type="SAM" id="SignalP"/>
    </source>
</evidence>
<dbReference type="AlphaFoldDB" id="A0A9P9XL52"/>
<reference evidence="2" key="1">
    <citation type="submission" date="2019-01" db="EMBL/GenBank/DDBJ databases">
        <title>Colletotrichum abscissum LGMF1257.</title>
        <authorList>
            <person name="Baroncelli R."/>
        </authorList>
    </citation>
    <scope>NUCLEOTIDE SEQUENCE</scope>
    <source>
        <strain evidence="2">Ca142</strain>
    </source>
</reference>
<evidence type="ECO:0000313" key="2">
    <source>
        <dbReference type="EMBL" id="KAI3555676.1"/>
    </source>
</evidence>
<sequence length="171" mass="18618">MFPHIQSCRRKSVFSTFLLLFFLLALLVDCTLATPSPTTEQALDKQARDTTILEDLSYLAIAADTSCEGSEGQYNCLSDRFQYCLNGTWSDVTACTENSEKAAESSSLCTPIGRTDTIDFNGECEISAAWGWGNGGGGWGGGRGYYGAGERVEVSKWVWSFVGMVFVLGAW</sequence>
<accession>A0A9P9XL52</accession>
<feature type="chain" id="PRO_5040197742" evidence="1">
    <location>
        <begin position="34"/>
        <end position="171"/>
    </location>
</feature>
<comment type="caution">
    <text evidence="2">The sequence shown here is derived from an EMBL/GenBank/DDBJ whole genome shotgun (WGS) entry which is preliminary data.</text>
</comment>
<dbReference type="Proteomes" id="UP001056436">
    <property type="component" value="Unassembled WGS sequence"/>
</dbReference>
<protein>
    <submittedName>
        <fullName evidence="2">Uncharacterized protein</fullName>
    </submittedName>
</protein>